<dbReference type="STRING" id="158822.LH23_08380"/>
<dbReference type="Proteomes" id="UP000251197">
    <property type="component" value="Unassembled WGS sequence"/>
</dbReference>
<dbReference type="Proteomes" id="UP000217979">
    <property type="component" value="Chromosome"/>
</dbReference>
<accession>A0A291E2X6</accession>
<evidence type="ECO:0000313" key="4">
    <source>
        <dbReference type="Proteomes" id="UP000217979"/>
    </source>
</evidence>
<dbReference type="Pfam" id="PF10696">
    <property type="entry name" value="DUF2501"/>
    <property type="match status" value="1"/>
</dbReference>
<dbReference type="EMBL" id="CP023525">
    <property type="protein sequence ID" value="ATF94259.1"/>
    <property type="molecule type" value="Genomic_DNA"/>
</dbReference>
<evidence type="ECO:0000313" key="5">
    <source>
        <dbReference type="Proteomes" id="UP000251197"/>
    </source>
</evidence>
<reference evidence="2 4" key="1">
    <citation type="submission" date="2017-09" db="EMBL/GenBank/DDBJ databases">
        <title>FDA dAtabase for Regulatory Grade micrObial Sequences (FDA-ARGOS): Supporting development and validation of Infectious Disease Dx tests.</title>
        <authorList>
            <person name="Minogue T."/>
            <person name="Wolcott M."/>
            <person name="Wasieloski L."/>
            <person name="Aguilar W."/>
            <person name="Moore D."/>
            <person name="Tallon L."/>
            <person name="Sadzewicz L."/>
            <person name="Ott S."/>
            <person name="Zhao X."/>
            <person name="Nagaraj S."/>
            <person name="Vavikolanu K."/>
            <person name="Aluvathingal J."/>
            <person name="Nadendla S."/>
            <person name="Sichtig H."/>
        </authorList>
    </citation>
    <scope>NUCLEOTIDE SEQUENCE [LARGE SCALE GENOMIC DNA]</scope>
    <source>
        <strain evidence="2 4">FDAARGOS_392</strain>
    </source>
</reference>
<dbReference type="InterPro" id="IPR019637">
    <property type="entry name" value="DUF2501"/>
</dbReference>
<evidence type="ECO:0000313" key="3">
    <source>
        <dbReference type="EMBL" id="SQA97599.1"/>
    </source>
</evidence>
<feature type="chain" id="PRO_5036034843" evidence="1">
    <location>
        <begin position="25"/>
        <end position="169"/>
    </location>
</feature>
<gene>
    <name evidence="2" type="ORF">CO704_20240</name>
    <name evidence="3" type="ORF">NCTC12120_01436</name>
</gene>
<reference evidence="3 5" key="2">
    <citation type="submission" date="2018-06" db="EMBL/GenBank/DDBJ databases">
        <authorList>
            <consortium name="Pathogen Informatics"/>
            <person name="Doyle S."/>
        </authorList>
    </citation>
    <scope>NUCLEOTIDE SEQUENCE [LARGE SCALE GENOMIC DNA]</scope>
    <source>
        <strain evidence="3 5">NCTC12120</strain>
    </source>
</reference>
<feature type="signal peptide" evidence="1">
    <location>
        <begin position="1"/>
        <end position="24"/>
    </location>
</feature>
<protein>
    <submittedName>
        <fullName evidence="2">DUF2501 domain-containing protein</fullName>
    </submittedName>
    <submittedName>
        <fullName evidence="3">Protein of uncharacterized function (DUF2501)</fullName>
    </submittedName>
</protein>
<keyword evidence="1" id="KW-0732">Signal</keyword>
<dbReference type="EMBL" id="UAVU01000003">
    <property type="protein sequence ID" value="SQA97599.1"/>
    <property type="molecule type" value="Genomic_DNA"/>
</dbReference>
<sequence length="169" mass="17685">MKARNKTLCAIALAATFFAGEASAANWQEQLSSAANELTKNGNATTSNGAQNGGLSLSSLTSLLNGNNKSLSSSTMTNAAGVMEYCAKNKLASVTNTDNIKNQLMTKLGLESSTKPADKQDYNQGLMGLLNTANGQKLDLNSIGNSPLAEKVKTKACDLVLKQGMNYLS</sequence>
<evidence type="ECO:0000313" key="2">
    <source>
        <dbReference type="EMBL" id="ATF94259.1"/>
    </source>
</evidence>
<proteinExistence type="predicted"/>
<dbReference type="RefSeq" id="WP_061277305.1">
    <property type="nucleotide sequence ID" value="NZ_CP023525.1"/>
</dbReference>
<name>A0A291E2X6_9ENTR</name>
<organism evidence="2 4">
    <name type="scientific">Cedecea neteri</name>
    <dbReference type="NCBI Taxonomy" id="158822"/>
    <lineage>
        <taxon>Bacteria</taxon>
        <taxon>Pseudomonadati</taxon>
        <taxon>Pseudomonadota</taxon>
        <taxon>Gammaproteobacteria</taxon>
        <taxon>Enterobacterales</taxon>
        <taxon>Enterobacteriaceae</taxon>
        <taxon>Cedecea</taxon>
    </lineage>
</organism>
<dbReference type="AlphaFoldDB" id="A0A291E2X6"/>
<evidence type="ECO:0000256" key="1">
    <source>
        <dbReference type="SAM" id="SignalP"/>
    </source>
</evidence>